<dbReference type="RefSeq" id="WP_327795022.1">
    <property type="nucleotide sequence ID" value="NZ_JADQAZ010000003.1"/>
</dbReference>
<dbReference type="Gene3D" id="3.30.2270.10">
    <property type="entry name" value="Folate-binding superfamily"/>
    <property type="match status" value="1"/>
</dbReference>
<dbReference type="InterPro" id="IPR038561">
    <property type="entry name" value="SoxD_sf"/>
</dbReference>
<reference evidence="1 2" key="1">
    <citation type="journal article" date="2021" name="Arch. Microbiol.">
        <title>Harenicola maris gen. nov., sp. nov. isolated from the Sea of Japan shallow sediments.</title>
        <authorList>
            <person name="Romanenko L.A."/>
            <person name="Kurilenko V.V."/>
            <person name="Chernysheva N.Y."/>
            <person name="Tekutyeva L.A."/>
            <person name="Velansky P.V."/>
            <person name="Svetashev V.I."/>
            <person name="Isaeva M.P."/>
        </authorList>
    </citation>
    <scope>NUCLEOTIDE SEQUENCE [LARGE SCALE GENOMIC DNA]</scope>
    <source>
        <strain evidence="1 2">KMM 3653</strain>
    </source>
</reference>
<dbReference type="EMBL" id="JADQAZ010000003">
    <property type="protein sequence ID" value="MBT0958802.1"/>
    <property type="molecule type" value="Genomic_DNA"/>
</dbReference>
<accession>A0AAP2CT54</accession>
<sequence length="87" mass="9682">MRITCPLCGARDLREFSVTGSAALLNRPEEGAELPEWDDYLHNRDNPAGPSDELWYHSGGCGAWLVVRRDTTSHAVLDVRLASEQKT</sequence>
<evidence type="ECO:0000313" key="2">
    <source>
        <dbReference type="Proteomes" id="UP001315686"/>
    </source>
</evidence>
<protein>
    <submittedName>
        <fullName evidence="1">Sarcosine oxidase subunit delta</fullName>
    </submittedName>
</protein>
<dbReference type="Proteomes" id="UP001315686">
    <property type="component" value="Unassembled WGS sequence"/>
</dbReference>
<dbReference type="GO" id="GO:0046653">
    <property type="term" value="P:tetrahydrofolate metabolic process"/>
    <property type="evidence" value="ECO:0007669"/>
    <property type="project" value="InterPro"/>
</dbReference>
<keyword evidence="2" id="KW-1185">Reference proteome</keyword>
<proteinExistence type="predicted"/>
<dbReference type="InterPro" id="IPR006279">
    <property type="entry name" value="SoxD"/>
</dbReference>
<gene>
    <name evidence="1" type="ORF">IV417_15540</name>
</gene>
<dbReference type="AlphaFoldDB" id="A0AAP2CT54"/>
<comment type="caution">
    <text evidence="1">The sequence shown here is derived from an EMBL/GenBank/DDBJ whole genome shotgun (WGS) entry which is preliminary data.</text>
</comment>
<organism evidence="1 2">
    <name type="scientific">Harenicola maris</name>
    <dbReference type="NCBI Taxonomy" id="2841044"/>
    <lineage>
        <taxon>Bacteria</taxon>
        <taxon>Pseudomonadati</taxon>
        <taxon>Pseudomonadota</taxon>
        <taxon>Alphaproteobacteria</taxon>
        <taxon>Rhodobacterales</taxon>
        <taxon>Paracoccaceae</taxon>
        <taxon>Harenicola</taxon>
    </lineage>
</organism>
<dbReference type="GO" id="GO:0008115">
    <property type="term" value="F:sarcosine oxidase activity"/>
    <property type="evidence" value="ECO:0007669"/>
    <property type="project" value="InterPro"/>
</dbReference>
<evidence type="ECO:0000313" key="1">
    <source>
        <dbReference type="EMBL" id="MBT0958802.1"/>
    </source>
</evidence>
<name>A0AAP2CT54_9RHOB</name>
<dbReference type="Pfam" id="PF04267">
    <property type="entry name" value="SoxD"/>
    <property type="match status" value="1"/>
</dbReference>